<dbReference type="RefSeq" id="WP_125446121.1">
    <property type="nucleotide sequence ID" value="NZ_RJPT01000001.1"/>
</dbReference>
<name>A0A3R9KLZ3_STRCR</name>
<accession>A0A3R9KLZ3</accession>
<dbReference type="AlphaFoldDB" id="A0A3R9KLZ3"/>
<evidence type="ECO:0000313" key="1">
    <source>
        <dbReference type="EMBL" id="RSJ83997.1"/>
    </source>
</evidence>
<proteinExistence type="predicted"/>
<protein>
    <submittedName>
        <fullName evidence="1">Uncharacterized protein</fullName>
    </submittedName>
</protein>
<dbReference type="EMBL" id="RJPT01000001">
    <property type="protein sequence ID" value="RSJ83997.1"/>
    <property type="molecule type" value="Genomic_DNA"/>
</dbReference>
<sequence>MSKEKIAKIIDEVKKDYSDIGWIPIEKDFHPRSKNKRRYLIDNEKKKLKESYYQKRYYMMNGIIGIEDYIVITELTSEPVGNIEFTKGRIEDKSKKDKENQFKTYESI</sequence>
<comment type="caution">
    <text evidence="1">The sequence shown here is derived from an EMBL/GenBank/DDBJ whole genome shotgun (WGS) entry which is preliminary data.</text>
</comment>
<gene>
    <name evidence="1" type="ORF">D8791_02275</name>
</gene>
<dbReference type="Proteomes" id="UP000272635">
    <property type="component" value="Unassembled WGS sequence"/>
</dbReference>
<reference evidence="1 2" key="1">
    <citation type="submission" date="2018-11" db="EMBL/GenBank/DDBJ databases">
        <title>Species Designations Belie Phenotypic and Genotypic Heterogeneity in Oral Streptococci.</title>
        <authorList>
            <person name="Velsko I."/>
        </authorList>
    </citation>
    <scope>NUCLEOTIDE SEQUENCE [LARGE SCALE GENOMIC DNA]</scope>
    <source>
        <strain evidence="1 2">BCC41</strain>
    </source>
</reference>
<organism evidence="1 2">
    <name type="scientific">Streptococcus cristatus</name>
    <dbReference type="NCBI Taxonomy" id="45634"/>
    <lineage>
        <taxon>Bacteria</taxon>
        <taxon>Bacillati</taxon>
        <taxon>Bacillota</taxon>
        <taxon>Bacilli</taxon>
        <taxon>Lactobacillales</taxon>
        <taxon>Streptococcaceae</taxon>
        <taxon>Streptococcus</taxon>
    </lineage>
</organism>
<evidence type="ECO:0000313" key="2">
    <source>
        <dbReference type="Proteomes" id="UP000272635"/>
    </source>
</evidence>